<evidence type="ECO:0000313" key="2">
    <source>
        <dbReference type="EMBL" id="KAJ5152600.1"/>
    </source>
</evidence>
<evidence type="ECO:0000313" key="3">
    <source>
        <dbReference type="Proteomes" id="UP001149163"/>
    </source>
</evidence>
<protein>
    <submittedName>
        <fullName evidence="2">Uncharacterized protein</fullName>
    </submittedName>
</protein>
<feature type="compositionally biased region" description="Basic residues" evidence="1">
    <location>
        <begin position="24"/>
        <end position="35"/>
    </location>
</feature>
<dbReference type="Proteomes" id="UP001149163">
    <property type="component" value="Unassembled WGS sequence"/>
</dbReference>
<feature type="region of interest" description="Disordered" evidence="1">
    <location>
        <begin position="1"/>
        <end position="129"/>
    </location>
</feature>
<reference evidence="2" key="1">
    <citation type="submission" date="2022-11" db="EMBL/GenBank/DDBJ databases">
        <authorList>
            <person name="Petersen C."/>
        </authorList>
    </citation>
    <scope>NUCLEOTIDE SEQUENCE</scope>
    <source>
        <strain evidence="2">IBT 26290</strain>
    </source>
</reference>
<keyword evidence="3" id="KW-1185">Reference proteome</keyword>
<organism evidence="2 3">
    <name type="scientific">Penicillium canariense</name>
    <dbReference type="NCBI Taxonomy" id="189055"/>
    <lineage>
        <taxon>Eukaryota</taxon>
        <taxon>Fungi</taxon>
        <taxon>Dikarya</taxon>
        <taxon>Ascomycota</taxon>
        <taxon>Pezizomycotina</taxon>
        <taxon>Eurotiomycetes</taxon>
        <taxon>Eurotiomycetidae</taxon>
        <taxon>Eurotiales</taxon>
        <taxon>Aspergillaceae</taxon>
        <taxon>Penicillium</taxon>
    </lineage>
</organism>
<dbReference type="GeneID" id="81430378"/>
<reference evidence="2" key="2">
    <citation type="journal article" date="2023" name="IMA Fungus">
        <title>Comparative genomic study of the Penicillium genus elucidates a diverse pangenome and 15 lateral gene transfer events.</title>
        <authorList>
            <person name="Petersen C."/>
            <person name="Sorensen T."/>
            <person name="Nielsen M.R."/>
            <person name="Sondergaard T.E."/>
            <person name="Sorensen J.L."/>
            <person name="Fitzpatrick D.A."/>
            <person name="Frisvad J.C."/>
            <person name="Nielsen K.L."/>
        </authorList>
    </citation>
    <scope>NUCLEOTIDE SEQUENCE</scope>
    <source>
        <strain evidence="2">IBT 26290</strain>
    </source>
</reference>
<sequence>MFHRRQRPTTTTTRESKPSFMTRLKGRNARTKTIKTKTTTTRHGPATTTHHAPAPTTRHAPVAPRTTKRRWGVSRSHHHHQRKVTMGDKVSGAMLKLKGSLTRRPGLKAAGTRRMHGTDGRGSRMHHAY</sequence>
<comment type="caution">
    <text evidence="2">The sequence shown here is derived from an EMBL/GenBank/DDBJ whole genome shotgun (WGS) entry which is preliminary data.</text>
</comment>
<dbReference type="AlphaFoldDB" id="A0A9W9LFY4"/>
<gene>
    <name evidence="2" type="ORF">N7482_009078</name>
</gene>
<feature type="compositionally biased region" description="Basic residues" evidence="1">
    <location>
        <begin position="66"/>
        <end position="83"/>
    </location>
</feature>
<evidence type="ECO:0000256" key="1">
    <source>
        <dbReference type="SAM" id="MobiDB-lite"/>
    </source>
</evidence>
<dbReference type="EMBL" id="JAPQKN010000007">
    <property type="protein sequence ID" value="KAJ5152600.1"/>
    <property type="molecule type" value="Genomic_DNA"/>
</dbReference>
<dbReference type="RefSeq" id="XP_056538908.1">
    <property type="nucleotide sequence ID" value="XM_056691202.1"/>
</dbReference>
<name>A0A9W9LFY4_9EURO</name>
<proteinExistence type="predicted"/>
<accession>A0A9W9LFY4</accession>
<dbReference type="OrthoDB" id="5426707at2759"/>
<feature type="compositionally biased region" description="Low complexity" evidence="1">
    <location>
        <begin position="36"/>
        <end position="65"/>
    </location>
</feature>